<name>A0A931GZ85_9BACT</name>
<reference evidence="1" key="1">
    <citation type="submission" date="2020-11" db="EMBL/GenBank/DDBJ databases">
        <title>Bacterial whole genome sequence for Panacibacter sp. DH6.</title>
        <authorList>
            <person name="Le V."/>
            <person name="Ko S."/>
            <person name="Ahn C.-Y."/>
            <person name="Oh H.-M."/>
        </authorList>
    </citation>
    <scope>NUCLEOTIDE SEQUENCE</scope>
    <source>
        <strain evidence="1">DH6</strain>
    </source>
</reference>
<proteinExistence type="predicted"/>
<evidence type="ECO:0000313" key="1">
    <source>
        <dbReference type="EMBL" id="MBG9378090.1"/>
    </source>
</evidence>
<organism evidence="1 2">
    <name type="scientific">Panacibacter microcysteis</name>
    <dbReference type="NCBI Taxonomy" id="2793269"/>
    <lineage>
        <taxon>Bacteria</taxon>
        <taxon>Pseudomonadati</taxon>
        <taxon>Bacteroidota</taxon>
        <taxon>Chitinophagia</taxon>
        <taxon>Chitinophagales</taxon>
        <taxon>Chitinophagaceae</taxon>
        <taxon>Panacibacter</taxon>
    </lineage>
</organism>
<dbReference type="EMBL" id="JADWYR010000002">
    <property type="protein sequence ID" value="MBG9378090.1"/>
    <property type="molecule type" value="Genomic_DNA"/>
</dbReference>
<dbReference type="PROSITE" id="PS51257">
    <property type="entry name" value="PROKAR_LIPOPROTEIN"/>
    <property type="match status" value="1"/>
</dbReference>
<dbReference type="Proteomes" id="UP000628448">
    <property type="component" value="Unassembled WGS sequence"/>
</dbReference>
<comment type="caution">
    <text evidence="1">The sequence shown here is derived from an EMBL/GenBank/DDBJ whole genome shotgun (WGS) entry which is preliminary data.</text>
</comment>
<protein>
    <recommendedName>
        <fullName evidence="3">DUF5018 domain-containing protein</fullName>
    </recommendedName>
</protein>
<sequence>MRKIFYIVISIALVSCTGSPSNPVTPPDYLPSDKFITLFSFKAADNAGVLISDVSGVVGTDSIHLLVPYGTKINNVKPTITIKGKSVSPSNLAAQNFTNPVEYIVTAEDGSTKKYVVVVRESTPDILVDNKWQCEIGGVLYSGTMDTSFINIINSQGTPFYDSLVYFTGTSTDKKTSIAFWINVKRNLYPNGIFSSSQGMSSLSIDMNSSDEWSSVYGSPDKADFVVDSFTTKKLKGTFSGHFPNKQHTAWIDVTNGKFSCEFGQGNNEPKQVSFVGEDSIYGYTRYAALQANSLIIDASDYTAFTGRTYRLIVHTGSTIKPGTYESKEGNVGFNLYTPSIYRYAIGDSLGNMSVTITAVNGNVVEGTFHGRSEFAVEHDINDGKFKCRVLNYYPQQDSVNKWKYLSDNIYMAEYSIFGGNITKAEKTFSDNYYRLTVDGTSDNDNSQFKLAVFSRNPIDTGYYATIPGNRIIEAIYFKTGSTYPFNFGSSSTGVYCHIDHIDNNTVSGTFGYNPSVGQFDNYLIRKGSFTASFH</sequence>
<gene>
    <name evidence="1" type="ORF">I5907_17770</name>
</gene>
<dbReference type="AlphaFoldDB" id="A0A931GZ85"/>
<evidence type="ECO:0008006" key="3">
    <source>
        <dbReference type="Google" id="ProtNLM"/>
    </source>
</evidence>
<evidence type="ECO:0000313" key="2">
    <source>
        <dbReference type="Proteomes" id="UP000628448"/>
    </source>
</evidence>
<dbReference type="RefSeq" id="WP_196992148.1">
    <property type="nucleotide sequence ID" value="NZ_JADWYR010000002.1"/>
</dbReference>
<dbReference type="Gene3D" id="2.60.40.2340">
    <property type="match status" value="1"/>
</dbReference>
<keyword evidence="2" id="KW-1185">Reference proteome</keyword>
<accession>A0A931GZ85</accession>